<reference evidence="1 2" key="2">
    <citation type="submission" date="2017-09" db="EMBL/GenBank/DDBJ databases">
        <title>Tripartite evolution among Lactobacillus johnsonii, Lactobacillus taiwanensis, Lactobacillus reuteri and their rodent host.</title>
        <authorList>
            <person name="Wang T."/>
            <person name="Knowles S."/>
            <person name="Cheng C."/>
        </authorList>
    </citation>
    <scope>NUCLEOTIDE SEQUENCE [LARGE SCALE GENOMIC DNA]</scope>
    <source>
        <strain evidence="1 2">117c</strain>
    </source>
</reference>
<name>A0A9X6NZV3_LACJH</name>
<dbReference type="Proteomes" id="UP000215693">
    <property type="component" value="Unassembled WGS sequence"/>
</dbReference>
<dbReference type="RefSeq" id="WP_094497461.1">
    <property type="nucleotide sequence ID" value="NZ_NGOD01000011.1"/>
</dbReference>
<comment type="caution">
    <text evidence="1">The sequence shown here is derived from an EMBL/GenBank/DDBJ whole genome shotgun (WGS) entry which is preliminary data.</text>
</comment>
<dbReference type="AlphaFoldDB" id="A0A9X6NZV3"/>
<reference evidence="1 2" key="1">
    <citation type="submission" date="2017-04" db="EMBL/GenBank/DDBJ databases">
        <authorList>
            <person name="Lin X.B."/>
            <person name="Stothard P."/>
            <person name="Tasseva G."/>
            <person name="Walter J."/>
        </authorList>
    </citation>
    <scope>NUCLEOTIDE SEQUENCE [LARGE SCALE GENOMIC DNA]</scope>
    <source>
        <strain evidence="1 2">117c</strain>
    </source>
</reference>
<evidence type="ECO:0000313" key="1">
    <source>
        <dbReference type="EMBL" id="OYS12433.1"/>
    </source>
</evidence>
<accession>A0A9X6NZV3</accession>
<protein>
    <submittedName>
        <fullName evidence="1">Uncharacterized protein</fullName>
    </submittedName>
</protein>
<evidence type="ECO:0000313" key="2">
    <source>
        <dbReference type="Proteomes" id="UP000215693"/>
    </source>
</evidence>
<gene>
    <name evidence="1" type="ORF">CBF50_06125</name>
</gene>
<sequence length="277" mass="30851">MPKFEKARYSNTRTYYTVEQLDKLVPEDAVLQNLFCENCNCPLTFHHSGKRKAYLSTKPGYNHSESCNNKLKREAAVKRRVSRYSGSIALTRTQQARLAKSGYRAWMNRRNGTNRSSKRKSISKRVTKKTIRETRAVFKPVADSNGTVPVGDAKENVQGRTPLVPISNIGAYIGQAIKVAGEIGDVHVGKNITSFKLIDQSNEVTIKLNEATFRNSAAGLKNVFLTLKSKLKDNFKAFCCAVVDVIPDTEGNPMCILRTEDALVVNGTTVRIALKIH</sequence>
<organism evidence="1 2">
    <name type="scientific">Lactobacillus johnsonii</name>
    <dbReference type="NCBI Taxonomy" id="33959"/>
    <lineage>
        <taxon>Bacteria</taxon>
        <taxon>Bacillati</taxon>
        <taxon>Bacillota</taxon>
        <taxon>Bacilli</taxon>
        <taxon>Lactobacillales</taxon>
        <taxon>Lactobacillaceae</taxon>
        <taxon>Lactobacillus</taxon>
    </lineage>
</organism>
<dbReference type="EMBL" id="NGOH01000060">
    <property type="protein sequence ID" value="OYS12433.1"/>
    <property type="molecule type" value="Genomic_DNA"/>
</dbReference>
<proteinExistence type="predicted"/>